<name>A0A6L5Y0I3_9FIRM</name>
<reference evidence="2 3" key="1">
    <citation type="submission" date="2019-08" db="EMBL/GenBank/DDBJ databases">
        <title>In-depth cultivation of the pig gut microbiome towards novel bacterial diversity and tailored functional studies.</title>
        <authorList>
            <person name="Wylensek D."/>
            <person name="Hitch T.C.A."/>
            <person name="Clavel T."/>
        </authorList>
    </citation>
    <scope>NUCLEOTIDE SEQUENCE [LARGE SCALE GENOMIC DNA]</scope>
    <source>
        <strain evidence="2 3">WCA-693-APC-MOT-I</strain>
    </source>
</reference>
<sequence length="157" mass="18137">MIRTKVVNVFQAFDGAFILLTESLSSIILEHCLDDKDTIQDYKMFVIRTKGIFESYIQIAIEDHLLGGIVNAISKGKKLDETERILYIMEYLNIVCGRALSEINNQVGKSSRLTVPQYIRDVTYEEPFLDGEQENLFFDSEYGKMNVSITYHYDSER</sequence>
<evidence type="ECO:0008006" key="4">
    <source>
        <dbReference type="Google" id="ProtNLM"/>
    </source>
</evidence>
<comment type="caution">
    <text evidence="2">The sequence shown here is derived from an EMBL/GenBank/DDBJ whole genome shotgun (WGS) entry which is preliminary data.</text>
</comment>
<dbReference type="Proteomes" id="UP000482209">
    <property type="component" value="Unassembled WGS sequence"/>
</dbReference>
<dbReference type="SUPFAM" id="SSF103039">
    <property type="entry name" value="CheC-like"/>
    <property type="match status" value="1"/>
</dbReference>
<dbReference type="GO" id="GO:0006935">
    <property type="term" value="P:chemotaxis"/>
    <property type="evidence" value="ECO:0007669"/>
    <property type="project" value="UniProtKB-KW"/>
</dbReference>
<dbReference type="AlphaFoldDB" id="A0A6L5Y0I3"/>
<organism evidence="2 3">
    <name type="scientific">Velocimicrobium porci</name>
    <dbReference type="NCBI Taxonomy" id="2606634"/>
    <lineage>
        <taxon>Bacteria</taxon>
        <taxon>Bacillati</taxon>
        <taxon>Bacillota</taxon>
        <taxon>Clostridia</taxon>
        <taxon>Lachnospirales</taxon>
        <taxon>Lachnospiraceae</taxon>
        <taxon>Velocimicrobium</taxon>
    </lineage>
</organism>
<evidence type="ECO:0000313" key="3">
    <source>
        <dbReference type="Proteomes" id="UP000482209"/>
    </source>
</evidence>
<dbReference type="Gene3D" id="3.40.1550.10">
    <property type="entry name" value="CheC-like"/>
    <property type="match status" value="1"/>
</dbReference>
<proteinExistence type="predicted"/>
<keyword evidence="3" id="KW-1185">Reference proteome</keyword>
<protein>
    <recommendedName>
        <fullName evidence="4">Chemotaxis phosphatase CheX-like domain-containing protein</fullName>
    </recommendedName>
</protein>
<evidence type="ECO:0000256" key="1">
    <source>
        <dbReference type="ARBA" id="ARBA00022500"/>
    </source>
</evidence>
<keyword evidence="1" id="KW-0145">Chemotaxis</keyword>
<dbReference type="EMBL" id="VUMT01000014">
    <property type="protein sequence ID" value="MSS64221.1"/>
    <property type="molecule type" value="Genomic_DNA"/>
</dbReference>
<evidence type="ECO:0000313" key="2">
    <source>
        <dbReference type="EMBL" id="MSS64221.1"/>
    </source>
</evidence>
<dbReference type="RefSeq" id="WP_154519615.1">
    <property type="nucleotide sequence ID" value="NZ_VUMT01000014.1"/>
</dbReference>
<gene>
    <name evidence="2" type="ORF">FYJ58_10080</name>
</gene>
<accession>A0A6L5Y0I3</accession>
<dbReference type="InterPro" id="IPR028976">
    <property type="entry name" value="CheC-like_sf"/>
</dbReference>